<feature type="domain" description="NADH-rubredoxin oxidoreductase C-terminal" evidence="6">
    <location>
        <begin position="319"/>
        <end position="390"/>
    </location>
</feature>
<dbReference type="SUPFAM" id="SSF51905">
    <property type="entry name" value="FAD/NAD(P)-binding domain"/>
    <property type="match status" value="2"/>
</dbReference>
<dbReference type="InterPro" id="IPR050260">
    <property type="entry name" value="FAD-bd_OxRdtase"/>
</dbReference>
<keyword evidence="8" id="KW-1185">Reference proteome</keyword>
<evidence type="ECO:0000313" key="7">
    <source>
        <dbReference type="EMBL" id="GLK72408.1"/>
    </source>
</evidence>
<comment type="similarity">
    <text evidence="2">Belongs to the FAD-dependent oxidoreductase family.</text>
</comment>
<organism evidence="7 8">
    <name type="scientific">Ancylobacter dichloromethanicus</name>
    <dbReference type="NCBI Taxonomy" id="518825"/>
    <lineage>
        <taxon>Bacteria</taxon>
        <taxon>Pseudomonadati</taxon>
        <taxon>Pseudomonadota</taxon>
        <taxon>Alphaproteobacteria</taxon>
        <taxon>Hyphomicrobiales</taxon>
        <taxon>Xanthobacteraceae</taxon>
        <taxon>Ancylobacter</taxon>
    </lineage>
</organism>
<dbReference type="Proteomes" id="UP001143370">
    <property type="component" value="Unassembled WGS sequence"/>
</dbReference>
<dbReference type="Gene3D" id="3.50.50.60">
    <property type="entry name" value="FAD/NAD(P)-binding domain"/>
    <property type="match status" value="2"/>
</dbReference>
<dbReference type="PRINTS" id="PR00411">
    <property type="entry name" value="PNDRDTASEI"/>
</dbReference>
<evidence type="ECO:0000256" key="3">
    <source>
        <dbReference type="ARBA" id="ARBA00022630"/>
    </source>
</evidence>
<dbReference type="RefSeq" id="WP_213375015.1">
    <property type="nucleotide sequence ID" value="NZ_BSFJ01000014.1"/>
</dbReference>
<dbReference type="InterPro" id="IPR041575">
    <property type="entry name" value="Rubredoxin_C"/>
</dbReference>
<reference evidence="7" key="2">
    <citation type="submission" date="2023-01" db="EMBL/GenBank/DDBJ databases">
        <authorList>
            <person name="Sun Q."/>
            <person name="Evtushenko L."/>
        </authorList>
    </citation>
    <scope>NUCLEOTIDE SEQUENCE</scope>
    <source>
        <strain evidence="7">VKM B-2484</strain>
    </source>
</reference>
<proteinExistence type="inferred from homology"/>
<dbReference type="GO" id="GO:0016491">
    <property type="term" value="F:oxidoreductase activity"/>
    <property type="evidence" value="ECO:0007669"/>
    <property type="project" value="InterPro"/>
</dbReference>
<dbReference type="InterPro" id="IPR023753">
    <property type="entry name" value="FAD/NAD-binding_dom"/>
</dbReference>
<evidence type="ECO:0000256" key="4">
    <source>
        <dbReference type="ARBA" id="ARBA00022827"/>
    </source>
</evidence>
<accession>A0A9W6J9W7</accession>
<comment type="cofactor">
    <cofactor evidence="1">
        <name>FAD</name>
        <dbReference type="ChEBI" id="CHEBI:57692"/>
    </cofactor>
</comment>
<dbReference type="PANTHER" id="PTHR43429:SF3">
    <property type="entry name" value="NITRITE REDUCTASE [NAD(P)H]"/>
    <property type="match status" value="1"/>
</dbReference>
<comment type="caution">
    <text evidence="7">The sequence shown here is derived from an EMBL/GenBank/DDBJ whole genome shotgun (WGS) entry which is preliminary data.</text>
</comment>
<feature type="domain" description="FAD/NAD(P)-binding" evidence="5">
    <location>
        <begin position="6"/>
        <end position="296"/>
    </location>
</feature>
<dbReference type="EMBL" id="BSFJ01000014">
    <property type="protein sequence ID" value="GLK72408.1"/>
    <property type="molecule type" value="Genomic_DNA"/>
</dbReference>
<evidence type="ECO:0000259" key="5">
    <source>
        <dbReference type="Pfam" id="PF07992"/>
    </source>
</evidence>
<dbReference type="InterPro" id="IPR036188">
    <property type="entry name" value="FAD/NAD-bd_sf"/>
</dbReference>
<name>A0A9W6J9W7_9HYPH</name>
<keyword evidence="4" id="KW-0274">FAD</keyword>
<dbReference type="PRINTS" id="PR00368">
    <property type="entry name" value="FADPNR"/>
</dbReference>
<reference evidence="7" key="1">
    <citation type="journal article" date="2014" name="Int. J. Syst. Evol. Microbiol.">
        <title>Complete genome sequence of Corynebacterium casei LMG S-19264T (=DSM 44701T), isolated from a smear-ripened cheese.</title>
        <authorList>
            <consortium name="US DOE Joint Genome Institute (JGI-PGF)"/>
            <person name="Walter F."/>
            <person name="Albersmeier A."/>
            <person name="Kalinowski J."/>
            <person name="Ruckert C."/>
        </authorList>
    </citation>
    <scope>NUCLEOTIDE SEQUENCE</scope>
    <source>
        <strain evidence="7">VKM B-2484</strain>
    </source>
</reference>
<sequence>MQREALLIIGNGMAATRLCAELSTLAPGRFDITIVGAEPHPAYNRVLLSSLLAGEIGAADIELHPAEWWQARGVSVRTGCAVDAIDTATRRVRLADGAVLPYTSLVLATGSQAIRLPVPGMELDGVTTFRDRADVDSLLAAARPGRRAVVIGGGLLGLEAATGLAAAGVETAVVHLADRLMERQLDAPAASLLRRAVEARGIAVHLGASTARIEGTTRAEALHLADGRCLPADLVVVACGVRPQAELARAAGIACGRGVLVDDGLATDAPGIYAIGECAEHRGEVYGLVEPAYEQARVLAARLAGGAESAATYAGSVIATNLKVSGVRVFSAGDFTGDAATQDIVLADSGAAHYRRLVLREDAHATRLVGAVLFGDTADGPYYLELIRSGRDIGGERADIAFGPPGAFPTPILDREAA</sequence>
<protein>
    <submittedName>
        <fullName evidence="7">Pyridine nucleotide-disulfide oxidoreductase</fullName>
    </submittedName>
</protein>
<evidence type="ECO:0000256" key="2">
    <source>
        <dbReference type="ARBA" id="ARBA00006442"/>
    </source>
</evidence>
<dbReference type="Gene3D" id="3.30.390.30">
    <property type="match status" value="1"/>
</dbReference>
<dbReference type="PANTHER" id="PTHR43429">
    <property type="entry name" value="PYRIDINE NUCLEOTIDE-DISULFIDE OXIDOREDUCTASE DOMAIN-CONTAINING"/>
    <property type="match status" value="1"/>
</dbReference>
<keyword evidence="3" id="KW-0285">Flavoprotein</keyword>
<evidence type="ECO:0000259" key="6">
    <source>
        <dbReference type="Pfam" id="PF18267"/>
    </source>
</evidence>
<gene>
    <name evidence="7" type="ORF">GCM10017643_25240</name>
</gene>
<dbReference type="Pfam" id="PF07992">
    <property type="entry name" value="Pyr_redox_2"/>
    <property type="match status" value="1"/>
</dbReference>
<dbReference type="AlphaFoldDB" id="A0A9W6J9W7"/>
<evidence type="ECO:0000313" key="8">
    <source>
        <dbReference type="Proteomes" id="UP001143370"/>
    </source>
</evidence>
<dbReference type="Pfam" id="PF18267">
    <property type="entry name" value="Rubredoxin_C"/>
    <property type="match status" value="1"/>
</dbReference>
<evidence type="ECO:0000256" key="1">
    <source>
        <dbReference type="ARBA" id="ARBA00001974"/>
    </source>
</evidence>
<dbReference type="InterPro" id="IPR016156">
    <property type="entry name" value="FAD/NAD-linked_Rdtase_dimer_sf"/>
</dbReference>